<evidence type="ECO:0000313" key="2">
    <source>
        <dbReference type="EMBL" id="VDO96930.1"/>
    </source>
</evidence>
<proteinExistence type="predicted"/>
<reference evidence="4" key="1">
    <citation type="submission" date="2016-06" db="UniProtKB">
        <authorList>
            <consortium name="WormBaseParasite"/>
        </authorList>
    </citation>
    <scope>IDENTIFICATION</scope>
</reference>
<evidence type="ECO:0000313" key="3">
    <source>
        <dbReference type="Proteomes" id="UP000279833"/>
    </source>
</evidence>
<dbReference type="Proteomes" id="UP000279833">
    <property type="component" value="Unassembled WGS sequence"/>
</dbReference>
<reference evidence="2 3" key="2">
    <citation type="submission" date="2018-11" db="EMBL/GenBank/DDBJ databases">
        <authorList>
            <consortium name="Pathogen Informatics"/>
        </authorList>
    </citation>
    <scope>NUCLEOTIDE SEQUENCE [LARGE SCALE GENOMIC DNA]</scope>
    <source>
        <strain evidence="2">Dakar</strain>
        <strain evidence="3">Dakar, Senegal</strain>
    </source>
</reference>
<organism evidence="4">
    <name type="scientific">Schistosoma curassoni</name>
    <dbReference type="NCBI Taxonomy" id="6186"/>
    <lineage>
        <taxon>Eukaryota</taxon>
        <taxon>Metazoa</taxon>
        <taxon>Spiralia</taxon>
        <taxon>Lophotrochozoa</taxon>
        <taxon>Platyhelminthes</taxon>
        <taxon>Trematoda</taxon>
        <taxon>Digenea</taxon>
        <taxon>Strigeidida</taxon>
        <taxon>Schistosomatoidea</taxon>
        <taxon>Schistosomatidae</taxon>
        <taxon>Schistosoma</taxon>
    </lineage>
</organism>
<protein>
    <submittedName>
        <fullName evidence="4">BZIP domain-containing protein</fullName>
    </submittedName>
</protein>
<dbReference type="EMBL" id="UZAK01009510">
    <property type="protein sequence ID" value="VDO96930.1"/>
    <property type="molecule type" value="Genomic_DNA"/>
</dbReference>
<accession>A0A183JSB3</accession>
<sequence length="84" mass="10074">MRRMEERVEGLKINRNTESETRLDRLREENARLTAQITVLEERLKEADARSSRALEAERQHMQSILVSRYWFLFYLLSKTDTST</sequence>
<feature type="coiled-coil region" evidence="1">
    <location>
        <begin position="1"/>
        <end position="57"/>
    </location>
</feature>
<dbReference type="STRING" id="6186.A0A183JSB3"/>
<evidence type="ECO:0000313" key="4">
    <source>
        <dbReference type="WBParaSite" id="SCUD_0000560301-mRNA-1"/>
    </source>
</evidence>
<gene>
    <name evidence="2" type="ORF">SCUD_LOCUS5603</name>
</gene>
<keyword evidence="1" id="KW-0175">Coiled coil</keyword>
<dbReference type="WBParaSite" id="SCUD_0000560301-mRNA-1">
    <property type="protein sequence ID" value="SCUD_0000560301-mRNA-1"/>
    <property type="gene ID" value="SCUD_0000560301"/>
</dbReference>
<name>A0A183JSB3_9TREM</name>
<dbReference type="AlphaFoldDB" id="A0A183JSB3"/>
<keyword evidence="3" id="KW-1185">Reference proteome</keyword>
<evidence type="ECO:0000256" key="1">
    <source>
        <dbReference type="SAM" id="Coils"/>
    </source>
</evidence>